<evidence type="ECO:0000256" key="2">
    <source>
        <dbReference type="ARBA" id="ARBA00022801"/>
    </source>
</evidence>
<dbReference type="InterPro" id="IPR000086">
    <property type="entry name" value="NUDIX_hydrolase_dom"/>
</dbReference>
<dbReference type="Gene3D" id="3.90.79.10">
    <property type="entry name" value="Nucleoside Triphosphate Pyrophosphohydrolase"/>
    <property type="match status" value="1"/>
</dbReference>
<dbReference type="InterPro" id="IPR015797">
    <property type="entry name" value="NUDIX_hydrolase-like_dom_sf"/>
</dbReference>
<dbReference type="EC" id="3.6.1.-" evidence="4"/>
<feature type="domain" description="Nudix hydrolase" evidence="3">
    <location>
        <begin position="11"/>
        <end position="141"/>
    </location>
</feature>
<dbReference type="SUPFAM" id="SSF55811">
    <property type="entry name" value="Nudix"/>
    <property type="match status" value="1"/>
</dbReference>
<evidence type="ECO:0000313" key="5">
    <source>
        <dbReference type="Proteomes" id="UP000249495"/>
    </source>
</evidence>
<dbReference type="PANTHER" id="PTHR43046:SF14">
    <property type="entry name" value="MUTT_NUDIX FAMILY PROTEIN"/>
    <property type="match status" value="1"/>
</dbReference>
<gene>
    <name evidence="4" type="primary">nudI</name>
    <name evidence="4" type="ORF">NCTC12278_01886</name>
</gene>
<dbReference type="RefSeq" id="WP_018030443.1">
    <property type="nucleotide sequence ID" value="NZ_LS483343.1"/>
</dbReference>
<dbReference type="PROSITE" id="PS51462">
    <property type="entry name" value="NUDIX"/>
    <property type="match status" value="1"/>
</dbReference>
<sequence>MDFRTVINNQSFGVRATGLLVRDNQLYLVKSPEGKYYTLGGAVQVGEITEHAVRREIKEEIGIDVQVGPLAFVVENQFELDGNSYHQIEFQYLLTPLAEPAGQLEEGSSVRRCEWVAFSDLVKLDLNTSFLKTALAVWDGQLQHYMNTDKERN</sequence>
<dbReference type="OrthoDB" id="9008185at2"/>
<dbReference type="InterPro" id="IPR020084">
    <property type="entry name" value="NUDIX_hydrolase_CS"/>
</dbReference>
<dbReference type="Pfam" id="PF00293">
    <property type="entry name" value="NUDIX"/>
    <property type="match status" value="1"/>
</dbReference>
<dbReference type="STRING" id="1123303.GCA_000372425_01119"/>
<dbReference type="EMBL" id="LS483343">
    <property type="protein sequence ID" value="SQF41284.1"/>
    <property type="molecule type" value="Genomic_DNA"/>
</dbReference>
<protein>
    <submittedName>
        <fullName evidence="4">MutT/nudix family protein</fullName>
        <ecNumber evidence="4">3.6.1.-</ecNumber>
    </submittedName>
</protein>
<dbReference type="GO" id="GO:0016787">
    <property type="term" value="F:hydrolase activity"/>
    <property type="evidence" value="ECO:0007669"/>
    <property type="project" value="UniProtKB-KW"/>
</dbReference>
<dbReference type="CDD" id="cd04688">
    <property type="entry name" value="NUDIX_Hydrolase"/>
    <property type="match status" value="1"/>
</dbReference>
<keyword evidence="5" id="KW-1185">Reference proteome</keyword>
<organism evidence="4 5">
    <name type="scientific">Streptococcus ferus</name>
    <dbReference type="NCBI Taxonomy" id="1345"/>
    <lineage>
        <taxon>Bacteria</taxon>
        <taxon>Bacillati</taxon>
        <taxon>Bacillota</taxon>
        <taxon>Bacilli</taxon>
        <taxon>Lactobacillales</taxon>
        <taxon>Streptococcaceae</taxon>
        <taxon>Streptococcus</taxon>
    </lineage>
</organism>
<evidence type="ECO:0000256" key="1">
    <source>
        <dbReference type="ARBA" id="ARBA00001946"/>
    </source>
</evidence>
<comment type="cofactor">
    <cofactor evidence="1">
        <name>Mg(2+)</name>
        <dbReference type="ChEBI" id="CHEBI:18420"/>
    </cofactor>
</comment>
<dbReference type="KEGG" id="sfer:NCTC12278_01886"/>
<reference evidence="4 5" key="1">
    <citation type="submission" date="2018-06" db="EMBL/GenBank/DDBJ databases">
        <authorList>
            <consortium name="Pathogen Informatics"/>
            <person name="Doyle S."/>
        </authorList>
    </citation>
    <scope>NUCLEOTIDE SEQUENCE [LARGE SCALE GENOMIC DNA]</scope>
    <source>
        <strain evidence="4 5">NCTC12278</strain>
    </source>
</reference>
<dbReference type="AlphaFoldDB" id="A0A2X3VIY3"/>
<name>A0A2X3VIY3_9STRE</name>
<dbReference type="Proteomes" id="UP000249495">
    <property type="component" value="Chromosome 1"/>
</dbReference>
<evidence type="ECO:0000259" key="3">
    <source>
        <dbReference type="PROSITE" id="PS51462"/>
    </source>
</evidence>
<evidence type="ECO:0000313" key="4">
    <source>
        <dbReference type="EMBL" id="SQF41284.1"/>
    </source>
</evidence>
<accession>A0A2X3VIY3</accession>
<keyword evidence="2 4" id="KW-0378">Hydrolase</keyword>
<dbReference type="PANTHER" id="PTHR43046">
    <property type="entry name" value="GDP-MANNOSE MANNOSYL HYDROLASE"/>
    <property type="match status" value="1"/>
</dbReference>
<proteinExistence type="predicted"/>
<dbReference type="PROSITE" id="PS00893">
    <property type="entry name" value="NUDIX_BOX"/>
    <property type="match status" value="1"/>
</dbReference>